<evidence type="ECO:0000256" key="1">
    <source>
        <dbReference type="SAM" id="SignalP"/>
    </source>
</evidence>
<dbReference type="RefSeq" id="WP_135011610.1">
    <property type="nucleotide sequence ID" value="NZ_JADGLK010000008.1"/>
</dbReference>
<reference evidence="2 3" key="1">
    <citation type="submission" date="2019-03" db="EMBL/GenBank/DDBJ databases">
        <title>Diversity of the mouse oral microbiome.</title>
        <authorList>
            <person name="Joseph S."/>
            <person name="Aduse-Opoku J."/>
            <person name="Curtis M."/>
            <person name="Wade W."/>
            <person name="Hashim A."/>
        </authorList>
    </citation>
    <scope>NUCLEOTIDE SEQUENCE [LARGE SCALE GENOMIC DNA]</scope>
    <source>
        <strain evidence="3">irhom_31</strain>
    </source>
</reference>
<evidence type="ECO:0000313" key="3">
    <source>
        <dbReference type="Proteomes" id="UP000297951"/>
    </source>
</evidence>
<feature type="chain" id="PRO_5038677514" evidence="1">
    <location>
        <begin position="27"/>
        <end position="156"/>
    </location>
</feature>
<evidence type="ECO:0000313" key="2">
    <source>
        <dbReference type="EMBL" id="TFU23421.1"/>
    </source>
</evidence>
<keyword evidence="1" id="KW-0732">Signal</keyword>
<organism evidence="2 3">
    <name type="scientific">Rothia nasimurium</name>
    <dbReference type="NCBI Taxonomy" id="85336"/>
    <lineage>
        <taxon>Bacteria</taxon>
        <taxon>Bacillati</taxon>
        <taxon>Actinomycetota</taxon>
        <taxon>Actinomycetes</taxon>
        <taxon>Micrococcales</taxon>
        <taxon>Micrococcaceae</taxon>
        <taxon>Rothia</taxon>
    </lineage>
</organism>
<feature type="signal peptide" evidence="1">
    <location>
        <begin position="1"/>
        <end position="26"/>
    </location>
</feature>
<dbReference type="EMBL" id="SPQC01000008">
    <property type="protein sequence ID" value="TFU23421.1"/>
    <property type="molecule type" value="Genomic_DNA"/>
</dbReference>
<dbReference type="OrthoDB" id="4966841at2"/>
<dbReference type="Proteomes" id="UP000297951">
    <property type="component" value="Unassembled WGS sequence"/>
</dbReference>
<comment type="caution">
    <text evidence="2">The sequence shown here is derived from an EMBL/GenBank/DDBJ whole genome shotgun (WGS) entry which is preliminary data.</text>
</comment>
<gene>
    <name evidence="2" type="ORF">E4U03_03525</name>
</gene>
<dbReference type="AlphaFoldDB" id="A0A4Y9F6U3"/>
<name>A0A4Y9F6U3_9MICC</name>
<sequence length="156" mass="16761">MSKCKNMLPKLAYFALSFSIASTGLVATEAKANDLEAPSSSISQQIKEESANQELNGVKGKLAKFALNSLADMIRDSVDNFIYLAKKHGGLDDQAADSIKKNSSQIADTLDDVAEIPDLVTHQVRSEVYKRLEGPLGSGTANVVANAVEGVMWFIL</sequence>
<protein>
    <submittedName>
        <fullName evidence="2">Uncharacterized protein</fullName>
    </submittedName>
</protein>
<proteinExistence type="predicted"/>
<accession>A0A4Y9F6U3</accession>